<dbReference type="OrthoDB" id="5595109at2759"/>
<comment type="caution">
    <text evidence="9">The sequence shown here is derived from an EMBL/GenBank/DDBJ whole genome shotgun (WGS) entry which is preliminary data.</text>
</comment>
<protein>
    <recommendedName>
        <fullName evidence="7">Protein arginine methyltransferase NDUFAF7</fullName>
        <ecNumber evidence="7">2.1.1.320</ecNumber>
    </recommendedName>
</protein>
<dbReference type="Proteomes" id="UP000646827">
    <property type="component" value="Unassembled WGS sequence"/>
</dbReference>
<keyword evidence="3 7" id="KW-0489">Methyltransferase</keyword>
<reference evidence="9 10" key="1">
    <citation type="submission" date="2020-12" db="EMBL/GenBank/DDBJ databases">
        <title>Metabolic potential, ecology and presence of endohyphal bacteria is reflected in genomic diversity of Mucoromycotina.</title>
        <authorList>
            <person name="Muszewska A."/>
            <person name="Okrasinska A."/>
            <person name="Steczkiewicz K."/>
            <person name="Drgas O."/>
            <person name="Orlowska M."/>
            <person name="Perlinska-Lenart U."/>
            <person name="Aleksandrzak-Piekarczyk T."/>
            <person name="Szatraj K."/>
            <person name="Zielenkiewicz U."/>
            <person name="Pilsyk S."/>
            <person name="Malc E."/>
            <person name="Mieczkowski P."/>
            <person name="Kruszewska J.S."/>
            <person name="Biernat P."/>
            <person name="Pawlowska J."/>
        </authorList>
    </citation>
    <scope>NUCLEOTIDE SEQUENCE [LARGE SCALE GENOMIC DNA]</scope>
    <source>
        <strain evidence="9 10">CBS 142.35</strain>
    </source>
</reference>
<dbReference type="AlphaFoldDB" id="A0A8H7S668"/>
<evidence type="ECO:0000256" key="5">
    <source>
        <dbReference type="ARBA" id="ARBA00023128"/>
    </source>
</evidence>
<dbReference type="InterPro" id="IPR038375">
    <property type="entry name" value="NDUFAF7_sf"/>
</dbReference>
<dbReference type="Pfam" id="PF02636">
    <property type="entry name" value="Methyltransf_28"/>
    <property type="match status" value="1"/>
</dbReference>
<keyword evidence="5 7" id="KW-0496">Mitochondrion</keyword>
<evidence type="ECO:0000313" key="10">
    <source>
        <dbReference type="Proteomes" id="UP000646827"/>
    </source>
</evidence>
<organism evidence="9 10">
    <name type="scientific">Circinella minor</name>
    <dbReference type="NCBI Taxonomy" id="1195481"/>
    <lineage>
        <taxon>Eukaryota</taxon>
        <taxon>Fungi</taxon>
        <taxon>Fungi incertae sedis</taxon>
        <taxon>Mucoromycota</taxon>
        <taxon>Mucoromycotina</taxon>
        <taxon>Mucoromycetes</taxon>
        <taxon>Mucorales</taxon>
        <taxon>Lichtheimiaceae</taxon>
        <taxon>Circinella</taxon>
    </lineage>
</organism>
<sequence length="430" mass="48456">MVLLIRSRQLFNFTTRHGCQYKRWYTTPSPPPSSSSQNKEPFTPLTKHLRDSIKLTGPMTTAHFMRQVLVNPLSGYYMHGDVFGRQGDFVTSPEISQLFGEMTGIWYLTEWMRLGKPKKTQLVELGPGRGTLMSDMLRTLSQFPYFYETITGVHLVEASPGLRKMQRSALVKDAEEIEGKVEKATRSDGINIYWHDGAEVIPEGWSCIMAHEFFDALAVHSFEKTEEGWRELLIDFDDTDETPYNFRMVLSPTPTTASKAYMDENPLYAEHKIGDRIELSPDTWYTGQSLADLLSRGGGTGLVIDYGQDYAQGDTIRAIKKHEIVHPMSDPGSADLSADVDFAALKVAMGKYSDITTYGPVTQSKFLQSLGIQTRLEMLLKNAKTSESRTTLIKGFQRLLDPAMMGRIYKVMSFSKENDTSKSAKPVGFE</sequence>
<dbReference type="EC" id="2.1.1.320" evidence="7"/>
<comment type="function">
    <text evidence="7">Arginine methyltransferase involved in the assembly or stability of mitochondrial NADH:ubiquinone oxidoreductase complex (complex I).</text>
</comment>
<name>A0A8H7S668_9FUNG</name>
<evidence type="ECO:0000256" key="8">
    <source>
        <dbReference type="SAM" id="MobiDB-lite"/>
    </source>
</evidence>
<keyword evidence="4 7" id="KW-0808">Transferase</keyword>
<evidence type="ECO:0000256" key="1">
    <source>
        <dbReference type="ARBA" id="ARBA00004173"/>
    </source>
</evidence>
<dbReference type="GO" id="GO:0005739">
    <property type="term" value="C:mitochondrion"/>
    <property type="evidence" value="ECO:0007669"/>
    <property type="project" value="UniProtKB-SubCell"/>
</dbReference>
<dbReference type="GO" id="GO:0035243">
    <property type="term" value="F:protein-arginine omega-N symmetric methyltransferase activity"/>
    <property type="evidence" value="ECO:0007669"/>
    <property type="project" value="UniProtKB-EC"/>
</dbReference>
<evidence type="ECO:0000256" key="7">
    <source>
        <dbReference type="RuleBase" id="RU364114"/>
    </source>
</evidence>
<dbReference type="GO" id="GO:0032259">
    <property type="term" value="P:methylation"/>
    <property type="evidence" value="ECO:0007669"/>
    <property type="project" value="UniProtKB-KW"/>
</dbReference>
<evidence type="ECO:0000256" key="6">
    <source>
        <dbReference type="ARBA" id="ARBA00048612"/>
    </source>
</evidence>
<proteinExistence type="inferred from homology"/>
<comment type="catalytic activity">
    <reaction evidence="6 7">
        <text>L-arginyl-[protein] + 2 S-adenosyl-L-methionine = N(omega),N(omega)'-dimethyl-L-arginyl-[protein] + 2 S-adenosyl-L-homocysteine + 2 H(+)</text>
        <dbReference type="Rhea" id="RHEA:48108"/>
        <dbReference type="Rhea" id="RHEA-COMP:10532"/>
        <dbReference type="Rhea" id="RHEA-COMP:11992"/>
        <dbReference type="ChEBI" id="CHEBI:15378"/>
        <dbReference type="ChEBI" id="CHEBI:29965"/>
        <dbReference type="ChEBI" id="CHEBI:57856"/>
        <dbReference type="ChEBI" id="CHEBI:59789"/>
        <dbReference type="ChEBI" id="CHEBI:88221"/>
        <dbReference type="EC" id="2.1.1.320"/>
    </reaction>
</comment>
<dbReference type="PANTHER" id="PTHR12049">
    <property type="entry name" value="PROTEIN ARGININE METHYLTRANSFERASE NDUFAF7, MITOCHONDRIAL"/>
    <property type="match status" value="1"/>
</dbReference>
<evidence type="ECO:0000256" key="4">
    <source>
        <dbReference type="ARBA" id="ARBA00022679"/>
    </source>
</evidence>
<accession>A0A8H7S668</accession>
<dbReference type="Gene3D" id="3.40.50.12710">
    <property type="match status" value="1"/>
</dbReference>
<dbReference type="PANTHER" id="PTHR12049:SF7">
    <property type="entry name" value="PROTEIN ARGININE METHYLTRANSFERASE NDUFAF7, MITOCHONDRIAL"/>
    <property type="match status" value="1"/>
</dbReference>
<comment type="similarity">
    <text evidence="2 7">Belongs to the NDUFAF7 family.</text>
</comment>
<evidence type="ECO:0000256" key="2">
    <source>
        <dbReference type="ARBA" id="ARBA00005891"/>
    </source>
</evidence>
<dbReference type="SUPFAM" id="SSF53335">
    <property type="entry name" value="S-adenosyl-L-methionine-dependent methyltransferases"/>
    <property type="match status" value="1"/>
</dbReference>
<dbReference type="GO" id="GO:0032981">
    <property type="term" value="P:mitochondrial respiratory chain complex I assembly"/>
    <property type="evidence" value="ECO:0007669"/>
    <property type="project" value="TreeGrafter"/>
</dbReference>
<evidence type="ECO:0000313" key="9">
    <source>
        <dbReference type="EMBL" id="KAG2222462.1"/>
    </source>
</evidence>
<dbReference type="InterPro" id="IPR029063">
    <property type="entry name" value="SAM-dependent_MTases_sf"/>
</dbReference>
<evidence type="ECO:0000256" key="3">
    <source>
        <dbReference type="ARBA" id="ARBA00022603"/>
    </source>
</evidence>
<dbReference type="InterPro" id="IPR003788">
    <property type="entry name" value="NDUFAF7"/>
</dbReference>
<comment type="subcellular location">
    <subcellularLocation>
        <location evidence="1 7">Mitochondrion</location>
    </subcellularLocation>
</comment>
<keyword evidence="10" id="KW-1185">Reference proteome</keyword>
<dbReference type="EMBL" id="JAEPRB010000082">
    <property type="protein sequence ID" value="KAG2222462.1"/>
    <property type="molecule type" value="Genomic_DNA"/>
</dbReference>
<gene>
    <name evidence="9" type="ORF">INT45_013375</name>
</gene>
<feature type="region of interest" description="Disordered" evidence="8">
    <location>
        <begin position="24"/>
        <end position="43"/>
    </location>
</feature>